<sequence>MADMTRLVTGTRFHLLTRFRVTNSFFLTMEHAPALFAIMSQAMPSLFDLGLLDLLIPMAFVCGLTDRHFIRRPSHLGTPLQHLSLSCYCDMDALPPWSAASSSSFDTAHDSLPLKRAALRTLELATTGSGRSSLTETNVPQVSIHPLLLHGLESLVLDLVHLLVLAPPPRPPRPGTCNDSPPLTTRLNDHVAAPLDSITLPNLRRLHIVTKRMHQDVSKERYPLHRQLPRCPVLEELVVDHSPYPTALDAHSVMRMLAKYPTLVHANVGHASVSRAEMQEIAGTLWACTTGTHDRLRNLVVSGSTWTINIKYVSVPHVLHVGMDGGPGWSAMGPGVGELVLPTSAELRFPSEPEPGRLPVSDGDSRFCAKCRIWLRVPAVEHGPDRVINTAVFVNQHQGRMEVMAHDCECPNCAPAGFEWEWESGVGVGKCKRVWAIRRNLPRMGGPFG</sequence>
<dbReference type="Proteomes" id="UP000193411">
    <property type="component" value="Unassembled WGS sequence"/>
</dbReference>
<gene>
    <name evidence="2" type="ORF">BCR44DRAFT_348526</name>
</gene>
<keyword evidence="1" id="KW-0472">Membrane</keyword>
<evidence type="ECO:0000313" key="3">
    <source>
        <dbReference type="Proteomes" id="UP000193411"/>
    </source>
</evidence>
<evidence type="ECO:0000256" key="1">
    <source>
        <dbReference type="SAM" id="Phobius"/>
    </source>
</evidence>
<reference evidence="2 3" key="1">
    <citation type="submission" date="2016-07" db="EMBL/GenBank/DDBJ databases">
        <title>Pervasive Adenine N6-methylation of Active Genes in Fungi.</title>
        <authorList>
            <consortium name="DOE Joint Genome Institute"/>
            <person name="Mondo S.J."/>
            <person name="Dannebaum R.O."/>
            <person name="Kuo R.C."/>
            <person name="Labutti K."/>
            <person name="Haridas S."/>
            <person name="Kuo A."/>
            <person name="Salamov A."/>
            <person name="Ahrendt S.R."/>
            <person name="Lipzen A."/>
            <person name="Sullivan W."/>
            <person name="Andreopoulos W.B."/>
            <person name="Clum A."/>
            <person name="Lindquist E."/>
            <person name="Daum C."/>
            <person name="Ramamoorthy G.K."/>
            <person name="Gryganskyi A."/>
            <person name="Culley D."/>
            <person name="Magnuson J.K."/>
            <person name="James T.Y."/>
            <person name="O'Malley M.A."/>
            <person name="Stajich J.E."/>
            <person name="Spatafora J.W."/>
            <person name="Visel A."/>
            <person name="Grigoriev I.V."/>
        </authorList>
    </citation>
    <scope>NUCLEOTIDE SEQUENCE [LARGE SCALE GENOMIC DNA]</scope>
    <source>
        <strain evidence="2 3">PL171</strain>
    </source>
</reference>
<comment type="caution">
    <text evidence="2">The sequence shown here is derived from an EMBL/GenBank/DDBJ whole genome shotgun (WGS) entry which is preliminary data.</text>
</comment>
<accession>A0A1Y2I2X0</accession>
<protein>
    <submittedName>
        <fullName evidence="2">Uncharacterized protein</fullName>
    </submittedName>
</protein>
<proteinExistence type="predicted"/>
<dbReference type="EMBL" id="MCFL01000001">
    <property type="protein sequence ID" value="ORZ41206.1"/>
    <property type="molecule type" value="Genomic_DNA"/>
</dbReference>
<keyword evidence="1" id="KW-1133">Transmembrane helix</keyword>
<dbReference type="AlphaFoldDB" id="A0A1Y2I2X0"/>
<name>A0A1Y2I2X0_9FUNG</name>
<keyword evidence="1" id="KW-0812">Transmembrane</keyword>
<evidence type="ECO:0000313" key="2">
    <source>
        <dbReference type="EMBL" id="ORZ41206.1"/>
    </source>
</evidence>
<feature type="transmembrane region" description="Helical" evidence="1">
    <location>
        <begin position="21"/>
        <end position="39"/>
    </location>
</feature>
<organism evidence="2 3">
    <name type="scientific">Catenaria anguillulae PL171</name>
    <dbReference type="NCBI Taxonomy" id="765915"/>
    <lineage>
        <taxon>Eukaryota</taxon>
        <taxon>Fungi</taxon>
        <taxon>Fungi incertae sedis</taxon>
        <taxon>Blastocladiomycota</taxon>
        <taxon>Blastocladiomycetes</taxon>
        <taxon>Blastocladiales</taxon>
        <taxon>Catenariaceae</taxon>
        <taxon>Catenaria</taxon>
    </lineage>
</organism>
<keyword evidence="3" id="KW-1185">Reference proteome</keyword>